<dbReference type="Proteomes" id="UP000192477">
    <property type="component" value="Unassembled WGS sequence"/>
</dbReference>
<protein>
    <submittedName>
        <fullName evidence="1">Uncharacterized protein</fullName>
    </submittedName>
</protein>
<proteinExistence type="predicted"/>
<dbReference type="AlphaFoldDB" id="A0A1V8YEQ7"/>
<name>A0A1V8YEQ7_9ENTE</name>
<gene>
    <name evidence="1" type="ORF">BH747_03720</name>
</gene>
<dbReference type="OrthoDB" id="2190722at2"/>
<sequence>MSIFDSHDYCTCVNSKNIHTEFSDQGSLSICDHCHKLVKGSFKSFESYTKEKQKTNALTIK</sequence>
<dbReference type="EMBL" id="MJEA01000002">
    <property type="protein sequence ID" value="OQO71117.1"/>
    <property type="molecule type" value="Genomic_DNA"/>
</dbReference>
<evidence type="ECO:0000313" key="2">
    <source>
        <dbReference type="Proteomes" id="UP000192477"/>
    </source>
</evidence>
<evidence type="ECO:0000313" key="1">
    <source>
        <dbReference type="EMBL" id="OQO71117.1"/>
    </source>
</evidence>
<comment type="caution">
    <text evidence="1">The sequence shown here is derived from an EMBL/GenBank/DDBJ whole genome shotgun (WGS) entry which is preliminary data.</text>
</comment>
<organism evidence="1 2">
    <name type="scientific">Enterococcus villorum</name>
    <dbReference type="NCBI Taxonomy" id="112904"/>
    <lineage>
        <taxon>Bacteria</taxon>
        <taxon>Bacillati</taxon>
        <taxon>Bacillota</taxon>
        <taxon>Bacilli</taxon>
        <taxon>Lactobacillales</taxon>
        <taxon>Enterococcaceae</taxon>
        <taxon>Enterococcus</taxon>
    </lineage>
</organism>
<accession>A0A1V8YEQ7</accession>
<reference evidence="1 2" key="1">
    <citation type="journal article" date="2017" name="BMC Microbiol.">
        <title>Comparative genomics of Enterococcus spp. isolated from bovine feces.</title>
        <authorList>
            <person name="Beukers A.G."/>
            <person name="Zaheer R."/>
            <person name="Goji N."/>
            <person name="Amoako K.K."/>
            <person name="Chaves A.V."/>
            <person name="Ward M.P."/>
            <person name="McAllister T.A."/>
        </authorList>
    </citation>
    <scope>NUCLEOTIDE SEQUENCE [LARGE SCALE GENOMIC DNA]</scope>
    <source>
        <strain evidence="1 2">F1129D 143</strain>
    </source>
</reference>